<dbReference type="EMBL" id="PGWX01000480">
    <property type="protein sequence ID" value="PPJ70277.1"/>
    <property type="molecule type" value="Genomic_DNA"/>
</dbReference>
<sequence>FESWRALAQAVPMGGHPLTVPILGLLGDVSAIDIENRLESGSRLLRSGLIEDAGDGDFNAGRLLKRIARAQGSDPDRLSALLMPVAPPSTLQWNDFAHLGPLRDLAFDLLDGARRAEQGVSLLLHGAPGTGKSEFARVLADRLGWQAVIAGAMDEEGGEPHRSERLAHLNMLRGRTPPGARRLIIVDEADDLFLPGWETAR</sequence>
<dbReference type="Gene3D" id="3.40.50.300">
    <property type="entry name" value="P-loop containing nucleotide triphosphate hydrolases"/>
    <property type="match status" value="1"/>
</dbReference>
<name>A0A7Z1S768_STAHA</name>
<evidence type="ECO:0000313" key="3">
    <source>
        <dbReference type="Proteomes" id="UP000238153"/>
    </source>
</evidence>
<dbReference type="Pfam" id="PF00004">
    <property type="entry name" value="AAA"/>
    <property type="match status" value="1"/>
</dbReference>
<organism evidence="2 3">
    <name type="scientific">Staphylococcus haemolyticus</name>
    <dbReference type="NCBI Taxonomy" id="1283"/>
    <lineage>
        <taxon>Bacteria</taxon>
        <taxon>Bacillati</taxon>
        <taxon>Bacillota</taxon>
        <taxon>Bacilli</taxon>
        <taxon>Bacillales</taxon>
        <taxon>Staphylococcaceae</taxon>
        <taxon>Staphylococcus</taxon>
    </lineage>
</organism>
<gene>
    <name evidence="2" type="ORF">CV019_13015</name>
</gene>
<dbReference type="GO" id="GO:0016887">
    <property type="term" value="F:ATP hydrolysis activity"/>
    <property type="evidence" value="ECO:0007669"/>
    <property type="project" value="InterPro"/>
</dbReference>
<accession>A0A7Z1S768</accession>
<dbReference type="AlphaFoldDB" id="A0A7Z1S768"/>
<dbReference type="SUPFAM" id="SSF52540">
    <property type="entry name" value="P-loop containing nucleoside triphosphate hydrolases"/>
    <property type="match status" value="1"/>
</dbReference>
<dbReference type="GO" id="GO:0005524">
    <property type="term" value="F:ATP binding"/>
    <property type="evidence" value="ECO:0007669"/>
    <property type="project" value="InterPro"/>
</dbReference>
<dbReference type="InterPro" id="IPR003959">
    <property type="entry name" value="ATPase_AAA_core"/>
</dbReference>
<evidence type="ECO:0000259" key="1">
    <source>
        <dbReference type="Pfam" id="PF00004"/>
    </source>
</evidence>
<protein>
    <recommendedName>
        <fullName evidence="1">ATPase AAA-type core domain-containing protein</fullName>
    </recommendedName>
</protein>
<feature type="non-terminal residue" evidence="2">
    <location>
        <position position="201"/>
    </location>
</feature>
<dbReference type="InterPro" id="IPR027417">
    <property type="entry name" value="P-loop_NTPase"/>
</dbReference>
<feature type="domain" description="ATPase AAA-type core" evidence="1">
    <location>
        <begin position="122"/>
        <end position="193"/>
    </location>
</feature>
<dbReference type="CDD" id="cd00009">
    <property type="entry name" value="AAA"/>
    <property type="match status" value="1"/>
</dbReference>
<evidence type="ECO:0000313" key="2">
    <source>
        <dbReference type="EMBL" id="PPJ70277.1"/>
    </source>
</evidence>
<dbReference type="Proteomes" id="UP000238153">
    <property type="component" value="Unassembled WGS sequence"/>
</dbReference>
<comment type="caution">
    <text evidence="2">The sequence shown here is derived from an EMBL/GenBank/DDBJ whole genome shotgun (WGS) entry which is preliminary data.</text>
</comment>
<proteinExistence type="predicted"/>
<reference evidence="2 3" key="1">
    <citation type="submission" date="2017-11" db="EMBL/GenBank/DDBJ databases">
        <authorList>
            <person name="Founou R.C."/>
            <person name="Founou L."/>
            <person name="Allam M."/>
            <person name="Ismail A."/>
            <person name="Essack S.Y."/>
        </authorList>
    </citation>
    <scope>NUCLEOTIDE SEQUENCE [LARGE SCALE GENOMIC DNA]</scope>
    <source>
        <strain evidence="2 3">G811N2B1</strain>
    </source>
</reference>
<dbReference type="RefSeq" id="WP_142389464.1">
    <property type="nucleotide sequence ID" value="NZ_PGWX01000480.1"/>
</dbReference>
<feature type="non-terminal residue" evidence="2">
    <location>
        <position position="1"/>
    </location>
</feature>